<dbReference type="AlphaFoldDB" id="X1HJX1"/>
<organism evidence="2">
    <name type="scientific">marine sediment metagenome</name>
    <dbReference type="NCBI Taxonomy" id="412755"/>
    <lineage>
        <taxon>unclassified sequences</taxon>
        <taxon>metagenomes</taxon>
        <taxon>ecological metagenomes</taxon>
    </lineage>
</organism>
<dbReference type="SUPFAM" id="SSF51998">
    <property type="entry name" value="PFL-like glycyl radical enzymes"/>
    <property type="match status" value="1"/>
</dbReference>
<reference evidence="2" key="1">
    <citation type="journal article" date="2014" name="Front. Microbiol.">
        <title>High frequency of phylogenetically diverse reductive dehalogenase-homologous genes in deep subseafloor sedimentary metagenomes.</title>
        <authorList>
            <person name="Kawai M."/>
            <person name="Futagami T."/>
            <person name="Toyoda A."/>
            <person name="Takaki Y."/>
            <person name="Nishi S."/>
            <person name="Hori S."/>
            <person name="Arai W."/>
            <person name="Tsubouchi T."/>
            <person name="Morono Y."/>
            <person name="Uchiyama I."/>
            <person name="Ito T."/>
            <person name="Fujiyama A."/>
            <person name="Inagaki F."/>
            <person name="Takami H."/>
        </authorList>
    </citation>
    <scope>NUCLEOTIDE SEQUENCE</scope>
    <source>
        <strain evidence="2">Expedition CK06-06</strain>
    </source>
</reference>
<proteinExistence type="predicted"/>
<feature type="non-terminal residue" evidence="2">
    <location>
        <position position="121"/>
    </location>
</feature>
<accession>X1HJX1</accession>
<evidence type="ECO:0000313" key="2">
    <source>
        <dbReference type="EMBL" id="GAH45598.1"/>
    </source>
</evidence>
<protein>
    <recommendedName>
        <fullName evidence="1">Ribonucleotide reductase alpha-helical domain-containing protein</fullName>
    </recommendedName>
</protein>
<sequence length="121" mass="14230">MFINTKFSLSDKTKAALHKLKPQFGFNGFGEAVYYRTYSRKKANGQQESWADTVIRVIQGIMEIRKQHYINNHLEWDDDHWQKYASEMAISMFKMEWLPPGRGLQFCGTDNVRQRGSAFLF</sequence>
<dbReference type="EMBL" id="BARU01008843">
    <property type="protein sequence ID" value="GAH45598.1"/>
    <property type="molecule type" value="Genomic_DNA"/>
</dbReference>
<gene>
    <name evidence="2" type="ORF">S03H2_17190</name>
</gene>
<dbReference type="InterPro" id="IPR040763">
    <property type="entry name" value="RNR_alpha_hel"/>
</dbReference>
<dbReference type="Pfam" id="PF17975">
    <property type="entry name" value="RNR_Alpha"/>
    <property type="match status" value="1"/>
</dbReference>
<feature type="domain" description="Ribonucleotide reductase alpha-helical" evidence="1">
    <location>
        <begin position="16"/>
        <end position="109"/>
    </location>
</feature>
<comment type="caution">
    <text evidence="2">The sequence shown here is derived from an EMBL/GenBank/DDBJ whole genome shotgun (WGS) entry which is preliminary data.</text>
</comment>
<dbReference type="Gene3D" id="3.20.70.20">
    <property type="match status" value="1"/>
</dbReference>
<name>X1HJX1_9ZZZZ</name>
<evidence type="ECO:0000259" key="1">
    <source>
        <dbReference type="Pfam" id="PF17975"/>
    </source>
</evidence>